<sequence>MLCAILPKPDNLDRHEYFHDKAEKLLKILLEQSNSSEFAALNILDNDIDTITYNIKYRYVLLLSAEEVLWSEKEEQTMGDDPNHGLMLQKKSAEA</sequence>
<proteinExistence type="predicted"/>
<evidence type="ECO:0000313" key="3">
    <source>
        <dbReference type="Proteomes" id="UP000828390"/>
    </source>
</evidence>
<name>A0A9D4F1J5_DREPO</name>
<organism evidence="2 3">
    <name type="scientific">Dreissena polymorpha</name>
    <name type="common">Zebra mussel</name>
    <name type="synonym">Mytilus polymorpha</name>
    <dbReference type="NCBI Taxonomy" id="45954"/>
    <lineage>
        <taxon>Eukaryota</taxon>
        <taxon>Metazoa</taxon>
        <taxon>Spiralia</taxon>
        <taxon>Lophotrochozoa</taxon>
        <taxon>Mollusca</taxon>
        <taxon>Bivalvia</taxon>
        <taxon>Autobranchia</taxon>
        <taxon>Heteroconchia</taxon>
        <taxon>Euheterodonta</taxon>
        <taxon>Imparidentia</taxon>
        <taxon>Neoheterodontei</taxon>
        <taxon>Myida</taxon>
        <taxon>Dreissenoidea</taxon>
        <taxon>Dreissenidae</taxon>
        <taxon>Dreissena</taxon>
    </lineage>
</organism>
<evidence type="ECO:0000313" key="2">
    <source>
        <dbReference type="EMBL" id="KAH3789691.1"/>
    </source>
</evidence>
<evidence type="ECO:0000256" key="1">
    <source>
        <dbReference type="SAM" id="MobiDB-lite"/>
    </source>
</evidence>
<dbReference type="Proteomes" id="UP000828390">
    <property type="component" value="Unassembled WGS sequence"/>
</dbReference>
<dbReference type="EMBL" id="JAIWYP010000008">
    <property type="protein sequence ID" value="KAH3789691.1"/>
    <property type="molecule type" value="Genomic_DNA"/>
</dbReference>
<protein>
    <submittedName>
        <fullName evidence="2">Uncharacterized protein</fullName>
    </submittedName>
</protein>
<reference evidence="2" key="1">
    <citation type="journal article" date="2019" name="bioRxiv">
        <title>The Genome of the Zebra Mussel, Dreissena polymorpha: A Resource for Invasive Species Research.</title>
        <authorList>
            <person name="McCartney M.A."/>
            <person name="Auch B."/>
            <person name="Kono T."/>
            <person name="Mallez S."/>
            <person name="Zhang Y."/>
            <person name="Obille A."/>
            <person name="Becker A."/>
            <person name="Abrahante J.E."/>
            <person name="Garbe J."/>
            <person name="Badalamenti J.P."/>
            <person name="Herman A."/>
            <person name="Mangelson H."/>
            <person name="Liachko I."/>
            <person name="Sullivan S."/>
            <person name="Sone E.D."/>
            <person name="Koren S."/>
            <person name="Silverstein K.A.T."/>
            <person name="Beckman K.B."/>
            <person name="Gohl D.M."/>
        </authorList>
    </citation>
    <scope>NUCLEOTIDE SEQUENCE</scope>
    <source>
        <strain evidence="2">Duluth1</strain>
        <tissue evidence="2">Whole animal</tissue>
    </source>
</reference>
<accession>A0A9D4F1J5</accession>
<reference evidence="2" key="2">
    <citation type="submission" date="2020-11" db="EMBL/GenBank/DDBJ databases">
        <authorList>
            <person name="McCartney M.A."/>
            <person name="Auch B."/>
            <person name="Kono T."/>
            <person name="Mallez S."/>
            <person name="Becker A."/>
            <person name="Gohl D.M."/>
            <person name="Silverstein K.A.T."/>
            <person name="Koren S."/>
            <person name="Bechman K.B."/>
            <person name="Herman A."/>
            <person name="Abrahante J.E."/>
            <person name="Garbe J."/>
        </authorList>
    </citation>
    <scope>NUCLEOTIDE SEQUENCE</scope>
    <source>
        <strain evidence="2">Duluth1</strain>
        <tissue evidence="2">Whole animal</tissue>
    </source>
</reference>
<dbReference type="AlphaFoldDB" id="A0A9D4F1J5"/>
<feature type="region of interest" description="Disordered" evidence="1">
    <location>
        <begin position="74"/>
        <end position="95"/>
    </location>
</feature>
<comment type="caution">
    <text evidence="2">The sequence shown here is derived from an EMBL/GenBank/DDBJ whole genome shotgun (WGS) entry which is preliminary data.</text>
</comment>
<keyword evidence="3" id="KW-1185">Reference proteome</keyword>
<gene>
    <name evidence="2" type="ORF">DPMN_167877</name>
</gene>